<feature type="transmembrane region" description="Helical" evidence="7">
    <location>
        <begin position="91"/>
        <end position="111"/>
    </location>
</feature>
<dbReference type="EMBL" id="SUMC01000087">
    <property type="protein sequence ID" value="TKA00291.1"/>
    <property type="molecule type" value="Genomic_DNA"/>
</dbReference>
<evidence type="ECO:0000313" key="10">
    <source>
        <dbReference type="Proteomes" id="UP000305778"/>
    </source>
</evidence>
<dbReference type="AlphaFoldDB" id="A0A4U0RZQ8"/>
<feature type="transmembrane region" description="Helical" evidence="7">
    <location>
        <begin position="300"/>
        <end position="320"/>
    </location>
</feature>
<dbReference type="Gene3D" id="1.10.3730.20">
    <property type="match status" value="1"/>
</dbReference>
<feature type="transmembrane region" description="Helical" evidence="7">
    <location>
        <begin position="244"/>
        <end position="262"/>
    </location>
</feature>
<keyword evidence="10" id="KW-1185">Reference proteome</keyword>
<comment type="similarity">
    <text evidence="2">Belongs to the EamA transporter family.</text>
</comment>
<feature type="domain" description="EamA" evidence="8">
    <location>
        <begin position="35"/>
        <end position="170"/>
    </location>
</feature>
<dbReference type="Pfam" id="PF00892">
    <property type="entry name" value="EamA"/>
    <property type="match status" value="2"/>
</dbReference>
<feature type="transmembrane region" description="Helical" evidence="7">
    <location>
        <begin position="62"/>
        <end position="84"/>
    </location>
</feature>
<dbReference type="SUPFAM" id="SSF103481">
    <property type="entry name" value="Multidrug resistance efflux transporter EmrE"/>
    <property type="match status" value="2"/>
</dbReference>
<reference evidence="9 10" key="1">
    <citation type="submission" date="2019-04" db="EMBL/GenBank/DDBJ databases">
        <title>Streptomyces oryziradicis sp. nov., a novel actinomycete isolated from rhizosphere soil of rice (Oryza sativa L.).</title>
        <authorList>
            <person name="Li C."/>
        </authorList>
    </citation>
    <scope>NUCLEOTIDE SEQUENCE [LARGE SCALE GENOMIC DNA]</scope>
    <source>
        <strain evidence="9 10">NEAU-C40</strain>
    </source>
</reference>
<feature type="transmembrane region" description="Helical" evidence="7">
    <location>
        <begin position="274"/>
        <end position="294"/>
    </location>
</feature>
<organism evidence="9 10">
    <name type="scientific">Actinacidiphila oryziradicis</name>
    <dbReference type="NCBI Taxonomy" id="2571141"/>
    <lineage>
        <taxon>Bacteria</taxon>
        <taxon>Bacillati</taxon>
        <taxon>Actinomycetota</taxon>
        <taxon>Actinomycetes</taxon>
        <taxon>Kitasatosporales</taxon>
        <taxon>Streptomycetaceae</taxon>
        <taxon>Actinacidiphila</taxon>
    </lineage>
</organism>
<evidence type="ECO:0000313" key="9">
    <source>
        <dbReference type="EMBL" id="TKA00291.1"/>
    </source>
</evidence>
<evidence type="ECO:0000256" key="6">
    <source>
        <dbReference type="SAM" id="MobiDB-lite"/>
    </source>
</evidence>
<dbReference type="InterPro" id="IPR000620">
    <property type="entry name" value="EamA_dom"/>
</dbReference>
<protein>
    <submittedName>
        <fullName evidence="9">EamA family transporter</fullName>
    </submittedName>
</protein>
<evidence type="ECO:0000256" key="5">
    <source>
        <dbReference type="ARBA" id="ARBA00023136"/>
    </source>
</evidence>
<keyword evidence="5 7" id="KW-0472">Membrane</keyword>
<feature type="region of interest" description="Disordered" evidence="6">
    <location>
        <begin position="345"/>
        <end position="364"/>
    </location>
</feature>
<dbReference type="Proteomes" id="UP000305778">
    <property type="component" value="Unassembled WGS sequence"/>
</dbReference>
<feature type="transmembrane region" description="Helical" evidence="7">
    <location>
        <begin position="32"/>
        <end position="50"/>
    </location>
</feature>
<keyword evidence="4 7" id="KW-1133">Transmembrane helix</keyword>
<feature type="domain" description="EamA" evidence="8">
    <location>
        <begin position="181"/>
        <end position="314"/>
    </location>
</feature>
<accession>A0A4U0RZQ8</accession>
<dbReference type="InterPro" id="IPR050638">
    <property type="entry name" value="AA-Vitamin_Transporters"/>
</dbReference>
<comment type="subcellular location">
    <subcellularLocation>
        <location evidence="1">Membrane</location>
        <topology evidence="1">Multi-pass membrane protein</topology>
    </subcellularLocation>
</comment>
<evidence type="ECO:0000256" key="2">
    <source>
        <dbReference type="ARBA" id="ARBA00007362"/>
    </source>
</evidence>
<evidence type="ECO:0000256" key="3">
    <source>
        <dbReference type="ARBA" id="ARBA00022692"/>
    </source>
</evidence>
<feature type="transmembrane region" description="Helical" evidence="7">
    <location>
        <begin position="212"/>
        <end position="232"/>
    </location>
</feature>
<feature type="transmembrane region" description="Helical" evidence="7">
    <location>
        <begin position="181"/>
        <end position="200"/>
    </location>
</feature>
<feature type="transmembrane region" description="Helical" evidence="7">
    <location>
        <begin position="123"/>
        <end position="146"/>
    </location>
</feature>
<evidence type="ECO:0000256" key="7">
    <source>
        <dbReference type="SAM" id="Phobius"/>
    </source>
</evidence>
<sequence>MRSTVCQTKFGKQWTVSDSCLVSLAMDARKNGLAFGAGLVLAAAVLWGTVGPAQVLAASPMAPAALGGWRLLVGGLVLGALTACRPKKLRVLAAGTVLRPLLVCAVSTGVYQAAFLSSVSRTGAAVATVIALGTAPAATGVCARWVTGERIGAAWMASTVAAVAGCALLLTPGSGARVDPLGLLLAAAAGTCYGLYTVFAKQLAAANRAADLPTLSALPLLLGSLPLLPWMITDSTPLLDGTTLALIAWLGVATTAAAYWLFTAGLVRVRATTAGTLSLAESVAAALIGVLLLHEHLSPSAWAGCALILAGMITTCLPTMPRGRSSARATGFSRDRRITFAEDSASTSCGERGAQTPLEYHTSV</sequence>
<comment type="caution">
    <text evidence="9">The sequence shown here is derived from an EMBL/GenBank/DDBJ whole genome shotgun (WGS) entry which is preliminary data.</text>
</comment>
<keyword evidence="3 7" id="KW-0812">Transmembrane</keyword>
<dbReference type="InterPro" id="IPR037185">
    <property type="entry name" value="EmrE-like"/>
</dbReference>
<feature type="transmembrane region" description="Helical" evidence="7">
    <location>
        <begin position="153"/>
        <end position="175"/>
    </location>
</feature>
<dbReference type="GO" id="GO:0016020">
    <property type="term" value="C:membrane"/>
    <property type="evidence" value="ECO:0007669"/>
    <property type="project" value="UniProtKB-SubCell"/>
</dbReference>
<gene>
    <name evidence="9" type="ORF">FCI23_43030</name>
</gene>
<evidence type="ECO:0000256" key="1">
    <source>
        <dbReference type="ARBA" id="ARBA00004141"/>
    </source>
</evidence>
<dbReference type="PANTHER" id="PTHR32322:SF2">
    <property type="entry name" value="EAMA DOMAIN-CONTAINING PROTEIN"/>
    <property type="match status" value="1"/>
</dbReference>
<dbReference type="PANTHER" id="PTHR32322">
    <property type="entry name" value="INNER MEMBRANE TRANSPORTER"/>
    <property type="match status" value="1"/>
</dbReference>
<dbReference type="OrthoDB" id="3577499at2"/>
<proteinExistence type="inferred from homology"/>
<evidence type="ECO:0000256" key="4">
    <source>
        <dbReference type="ARBA" id="ARBA00022989"/>
    </source>
</evidence>
<name>A0A4U0RZQ8_9ACTN</name>
<evidence type="ECO:0000259" key="8">
    <source>
        <dbReference type="Pfam" id="PF00892"/>
    </source>
</evidence>